<protein>
    <submittedName>
        <fullName evidence="1">Uncharacterized protein</fullName>
    </submittedName>
</protein>
<proteinExistence type="predicted"/>
<reference evidence="1 2" key="1">
    <citation type="submission" date="2017-12" db="EMBL/GenBank/DDBJ databases">
        <title>Comparative genomics of Botrytis spp.</title>
        <authorList>
            <person name="Valero-Jimenez C.A."/>
            <person name="Tapia P."/>
            <person name="Veloso J."/>
            <person name="Silva-Moreno E."/>
            <person name="Staats M."/>
            <person name="Valdes J.H."/>
            <person name="Van Kan J.A.L."/>
        </authorList>
    </citation>
    <scope>NUCLEOTIDE SEQUENCE [LARGE SCALE GENOMIC DNA]</scope>
    <source>
        <strain evidence="1 2">Bp0003</strain>
    </source>
</reference>
<accession>A0A4Z1FMF0</accession>
<name>A0A4Z1FMF0_9HELO</name>
<evidence type="ECO:0000313" key="1">
    <source>
        <dbReference type="EMBL" id="TGO24189.1"/>
    </source>
</evidence>
<comment type="caution">
    <text evidence="1">The sequence shown here is derived from an EMBL/GenBank/DDBJ whole genome shotgun (WGS) entry which is preliminary data.</text>
</comment>
<dbReference type="Proteomes" id="UP000297910">
    <property type="component" value="Unassembled WGS sequence"/>
</dbReference>
<organism evidence="1 2">
    <name type="scientific">Botrytis paeoniae</name>
    <dbReference type="NCBI Taxonomy" id="278948"/>
    <lineage>
        <taxon>Eukaryota</taxon>
        <taxon>Fungi</taxon>
        <taxon>Dikarya</taxon>
        <taxon>Ascomycota</taxon>
        <taxon>Pezizomycotina</taxon>
        <taxon>Leotiomycetes</taxon>
        <taxon>Helotiales</taxon>
        <taxon>Sclerotiniaceae</taxon>
        <taxon>Botrytis</taxon>
    </lineage>
</organism>
<evidence type="ECO:0000313" key="2">
    <source>
        <dbReference type="Proteomes" id="UP000297910"/>
    </source>
</evidence>
<dbReference type="AlphaFoldDB" id="A0A4Z1FMF0"/>
<keyword evidence="2" id="KW-1185">Reference proteome</keyword>
<dbReference type="EMBL" id="PQXI01000109">
    <property type="protein sequence ID" value="TGO24189.1"/>
    <property type="molecule type" value="Genomic_DNA"/>
</dbReference>
<gene>
    <name evidence="1" type="ORF">BPAE_0109g00180</name>
</gene>
<sequence>MAAMSAIKVLSQTVVFQNSPSAKMSRILNLHLETEVSSFTKEKGHRRTKTRTKNVWADPAVSAITAKQDFADGFSVFLELVIMAHGRGC</sequence>